<evidence type="ECO:0000256" key="3">
    <source>
        <dbReference type="ARBA" id="ARBA00022723"/>
    </source>
</evidence>
<dbReference type="SUPFAM" id="SSF142019">
    <property type="entry name" value="Nqo1 FMN-binding domain-like"/>
    <property type="match status" value="1"/>
</dbReference>
<proteinExistence type="inferred from homology"/>
<sequence length="395" mass="44354">MVAHSYQLKRADFIFKNENDWERILDKMLKRPTRELINELMSSELKGRGGAGFPTGLKWKLTAEDPSDTKFVICNADEGEPGTFKDREILTKVPYKVLMAMAVCGYVIGSNQGYIYLRGEYKFLVPELNKVIQEFEYYCKQIGHDFSIKIFLGSGAYICGEETALFESMEGKRGEPRNKPPYPSSNGYMGKATVVNNVETLAHTFTIFKYGAKKFYDLGVQYSRGSKLFSVSGDTPKPGIYELELGMSLQDFVNEFGDGDTKAVQVGGASGFLVPRKRFEKTTIGYRGKLTGISLPTGGSMMLFNSSRSMYNVLDNYLEFFREESCGQCTPCRVGCQQLHFGIKAVKRGDKPAQYLDKLLKLTETMQLTAKCGLGQSVANSFSSIVENFREEMIY</sequence>
<evidence type="ECO:0000313" key="7">
    <source>
        <dbReference type="EMBL" id="KOH43149.1"/>
    </source>
</evidence>
<dbReference type="PANTHER" id="PTHR43578:SF3">
    <property type="entry name" value="NADH-QUINONE OXIDOREDUCTASE SUBUNIT F"/>
    <property type="match status" value="1"/>
</dbReference>
<dbReference type="Proteomes" id="UP000036958">
    <property type="component" value="Unassembled WGS sequence"/>
</dbReference>
<dbReference type="InterPro" id="IPR011538">
    <property type="entry name" value="Nuo51_FMN-bd"/>
</dbReference>
<keyword evidence="4" id="KW-0408">Iron</keyword>
<dbReference type="InterPro" id="IPR037225">
    <property type="entry name" value="Nuo51_FMN-bd_sf"/>
</dbReference>
<dbReference type="InterPro" id="IPR019575">
    <property type="entry name" value="Nuop51_4Fe4S-bd"/>
</dbReference>
<organism evidence="7 8">
    <name type="scientific">Sunxiuqinia dokdonensis</name>
    <dbReference type="NCBI Taxonomy" id="1409788"/>
    <lineage>
        <taxon>Bacteria</taxon>
        <taxon>Pseudomonadati</taxon>
        <taxon>Bacteroidota</taxon>
        <taxon>Bacteroidia</taxon>
        <taxon>Marinilabiliales</taxon>
        <taxon>Prolixibacteraceae</taxon>
        <taxon>Sunxiuqinia</taxon>
    </lineage>
</organism>
<protein>
    <submittedName>
        <fullName evidence="7">NADH dehydrogenase</fullName>
    </submittedName>
</protein>
<keyword evidence="8" id="KW-1185">Reference proteome</keyword>
<evidence type="ECO:0000256" key="5">
    <source>
        <dbReference type="ARBA" id="ARBA00023014"/>
    </source>
</evidence>
<dbReference type="GO" id="GO:0008137">
    <property type="term" value="F:NADH dehydrogenase (ubiquinone) activity"/>
    <property type="evidence" value="ECO:0007669"/>
    <property type="project" value="InterPro"/>
</dbReference>
<dbReference type="STRING" id="1409788.NC99_40380"/>
<dbReference type="Pfam" id="PF01512">
    <property type="entry name" value="Complex1_51K"/>
    <property type="match status" value="1"/>
</dbReference>
<dbReference type="SUPFAM" id="SSF142984">
    <property type="entry name" value="Nqo1 middle domain-like"/>
    <property type="match status" value="1"/>
</dbReference>
<dbReference type="Gene3D" id="3.10.20.600">
    <property type="match status" value="1"/>
</dbReference>
<dbReference type="InterPro" id="IPR001949">
    <property type="entry name" value="NADH-UbQ_OxRdtase_51kDa_CS"/>
</dbReference>
<dbReference type="GO" id="GO:0046872">
    <property type="term" value="F:metal ion binding"/>
    <property type="evidence" value="ECO:0007669"/>
    <property type="project" value="UniProtKB-KW"/>
</dbReference>
<accession>A0A0L8V412</accession>
<dbReference type="Pfam" id="PF10589">
    <property type="entry name" value="NADH_4Fe-4S"/>
    <property type="match status" value="1"/>
</dbReference>
<keyword evidence="5" id="KW-0411">Iron-sulfur</keyword>
<dbReference type="EMBL" id="LGIA01000198">
    <property type="protein sequence ID" value="KOH43149.1"/>
    <property type="molecule type" value="Genomic_DNA"/>
</dbReference>
<comment type="similarity">
    <text evidence="1">Belongs to the complex I 51 kDa subunit family.</text>
</comment>
<gene>
    <name evidence="7" type="ORF">NC99_40380</name>
</gene>
<comment type="caution">
    <text evidence="7">The sequence shown here is derived from an EMBL/GenBank/DDBJ whole genome shotgun (WGS) entry which is preliminary data.</text>
</comment>
<dbReference type="InterPro" id="IPR037207">
    <property type="entry name" value="Nuop51_4Fe4S-bd_sf"/>
</dbReference>
<dbReference type="GO" id="GO:0051539">
    <property type="term" value="F:4 iron, 4 sulfur cluster binding"/>
    <property type="evidence" value="ECO:0007669"/>
    <property type="project" value="UniProtKB-KW"/>
</dbReference>
<evidence type="ECO:0000256" key="4">
    <source>
        <dbReference type="ARBA" id="ARBA00023004"/>
    </source>
</evidence>
<dbReference type="AlphaFoldDB" id="A0A0L8V412"/>
<keyword evidence="2" id="KW-0004">4Fe-4S</keyword>
<keyword evidence="3" id="KW-0479">Metal-binding</keyword>
<evidence type="ECO:0000259" key="6">
    <source>
        <dbReference type="SMART" id="SM00928"/>
    </source>
</evidence>
<dbReference type="OrthoDB" id="9761899at2"/>
<dbReference type="PATRIC" id="fig|1409788.3.peg.4126"/>
<name>A0A0L8V412_9BACT</name>
<dbReference type="PROSITE" id="PS00645">
    <property type="entry name" value="COMPLEX1_51K_2"/>
    <property type="match status" value="1"/>
</dbReference>
<dbReference type="RefSeq" id="WP_053187396.1">
    <property type="nucleotide sequence ID" value="NZ_LGIA01000198.1"/>
</dbReference>
<reference evidence="8" key="1">
    <citation type="submission" date="2015-07" db="EMBL/GenBank/DDBJ databases">
        <title>Genome sequencing of Sunxiuqinia dokdonensis strain SK.</title>
        <authorList>
            <person name="Ahn S."/>
            <person name="Kim B.-C."/>
        </authorList>
    </citation>
    <scope>NUCLEOTIDE SEQUENCE [LARGE SCALE GENOMIC DNA]</scope>
    <source>
        <strain evidence="8">SK</strain>
    </source>
</reference>
<dbReference type="SMART" id="SM00928">
    <property type="entry name" value="NADH_4Fe-4S"/>
    <property type="match status" value="1"/>
</dbReference>
<evidence type="ECO:0000256" key="1">
    <source>
        <dbReference type="ARBA" id="ARBA00007523"/>
    </source>
</evidence>
<evidence type="ECO:0000313" key="8">
    <source>
        <dbReference type="Proteomes" id="UP000036958"/>
    </source>
</evidence>
<dbReference type="PANTHER" id="PTHR43578">
    <property type="entry name" value="NADH-QUINONE OXIDOREDUCTASE SUBUNIT F"/>
    <property type="match status" value="1"/>
</dbReference>
<dbReference type="SUPFAM" id="SSF140490">
    <property type="entry name" value="Nqo1C-terminal domain-like"/>
    <property type="match status" value="1"/>
</dbReference>
<dbReference type="GO" id="GO:0010181">
    <property type="term" value="F:FMN binding"/>
    <property type="evidence" value="ECO:0007669"/>
    <property type="project" value="InterPro"/>
</dbReference>
<dbReference type="Gene3D" id="3.40.50.11540">
    <property type="entry name" value="NADH-ubiquinone oxidoreductase 51kDa subunit"/>
    <property type="match status" value="1"/>
</dbReference>
<evidence type="ECO:0000256" key="2">
    <source>
        <dbReference type="ARBA" id="ARBA00022485"/>
    </source>
</evidence>
<dbReference type="Gene3D" id="1.20.1440.230">
    <property type="entry name" value="NADH-ubiquinone oxidoreductase 51kDa subunit, iron-sulphur binding domain"/>
    <property type="match status" value="1"/>
</dbReference>
<feature type="domain" description="NADH-ubiquinone oxidoreductase 51kDa subunit iron-sulphur binding" evidence="6">
    <location>
        <begin position="311"/>
        <end position="356"/>
    </location>
</feature>